<evidence type="ECO:0000313" key="3">
    <source>
        <dbReference type="Proteomes" id="UP000529783"/>
    </source>
</evidence>
<evidence type="ECO:0000313" key="2">
    <source>
        <dbReference type="EMBL" id="NYD50292.1"/>
    </source>
</evidence>
<feature type="region of interest" description="Disordered" evidence="1">
    <location>
        <begin position="1"/>
        <end position="26"/>
    </location>
</feature>
<protein>
    <submittedName>
        <fullName evidence="2">Uncharacterized protein</fullName>
    </submittedName>
</protein>
<evidence type="ECO:0000256" key="1">
    <source>
        <dbReference type="SAM" id="MobiDB-lite"/>
    </source>
</evidence>
<comment type="caution">
    <text evidence="2">The sequence shown here is derived from an EMBL/GenBank/DDBJ whole genome shotgun (WGS) entry which is preliminary data.</text>
</comment>
<proteinExistence type="predicted"/>
<name>A0A7Y9EM81_9ACTN</name>
<dbReference type="EMBL" id="JACCBA010000001">
    <property type="protein sequence ID" value="NYD50292.1"/>
    <property type="molecule type" value="Genomic_DNA"/>
</dbReference>
<reference evidence="2 3" key="1">
    <citation type="submission" date="2020-07" db="EMBL/GenBank/DDBJ databases">
        <title>Sequencing the genomes of 1000 actinobacteria strains.</title>
        <authorList>
            <person name="Klenk H.-P."/>
        </authorList>
    </citation>
    <scope>NUCLEOTIDE SEQUENCE [LARGE SCALE GENOMIC DNA]</scope>
    <source>
        <strain evidence="2 3">DSM 40398</strain>
    </source>
</reference>
<sequence>MVYFDKSGRRIRRPLERGTPEPDPDLSDAMIQYILEVAAEHPRFTPEEVHAAIRRVRRRNDITKDMVRYVLTQRNSTSTSRRHGR</sequence>
<organism evidence="2 3">
    <name type="scientific">Actinomadura luteofluorescens</name>
    <dbReference type="NCBI Taxonomy" id="46163"/>
    <lineage>
        <taxon>Bacteria</taxon>
        <taxon>Bacillati</taxon>
        <taxon>Actinomycetota</taxon>
        <taxon>Actinomycetes</taxon>
        <taxon>Streptosporangiales</taxon>
        <taxon>Thermomonosporaceae</taxon>
        <taxon>Actinomadura</taxon>
    </lineage>
</organism>
<accession>A0A7Y9EM81</accession>
<dbReference type="RefSeq" id="WP_179846878.1">
    <property type="nucleotide sequence ID" value="NZ_JACCBA010000001.1"/>
</dbReference>
<dbReference type="Proteomes" id="UP000529783">
    <property type="component" value="Unassembled WGS sequence"/>
</dbReference>
<gene>
    <name evidence="2" type="ORF">BJY14_006275</name>
</gene>
<keyword evidence="3" id="KW-1185">Reference proteome</keyword>
<dbReference type="AlphaFoldDB" id="A0A7Y9EM81"/>